<organism evidence="1 2">
    <name type="scientific">Brachionus plicatilis</name>
    <name type="common">Marine rotifer</name>
    <name type="synonym">Brachionus muelleri</name>
    <dbReference type="NCBI Taxonomy" id="10195"/>
    <lineage>
        <taxon>Eukaryota</taxon>
        <taxon>Metazoa</taxon>
        <taxon>Spiralia</taxon>
        <taxon>Gnathifera</taxon>
        <taxon>Rotifera</taxon>
        <taxon>Eurotatoria</taxon>
        <taxon>Monogononta</taxon>
        <taxon>Pseudotrocha</taxon>
        <taxon>Ploima</taxon>
        <taxon>Brachionidae</taxon>
        <taxon>Brachionus</taxon>
    </lineage>
</organism>
<evidence type="ECO:0000313" key="2">
    <source>
        <dbReference type="Proteomes" id="UP000276133"/>
    </source>
</evidence>
<proteinExistence type="predicted"/>
<dbReference type="EMBL" id="REGN01003834">
    <property type="protein sequence ID" value="RNA20507.1"/>
    <property type="molecule type" value="Genomic_DNA"/>
</dbReference>
<accession>A0A3M7RAF5</accession>
<dbReference type="OrthoDB" id="10487887at2759"/>
<comment type="caution">
    <text evidence="1">The sequence shown here is derived from an EMBL/GenBank/DDBJ whole genome shotgun (WGS) entry which is preliminary data.</text>
</comment>
<gene>
    <name evidence="1" type="ORF">BpHYR1_032570</name>
</gene>
<sequence length="67" mass="7450">MSFQSTGFKFPTTLPYSLSSAGYVPSRFVNSPPGTYTAKYQGIILGPNTILHKSELNLHYEVTIEHD</sequence>
<protein>
    <submittedName>
        <fullName evidence="1">Uncharacterized protein</fullName>
    </submittedName>
</protein>
<keyword evidence="2" id="KW-1185">Reference proteome</keyword>
<name>A0A3M7RAF5_BRAPC</name>
<dbReference type="Proteomes" id="UP000276133">
    <property type="component" value="Unassembled WGS sequence"/>
</dbReference>
<evidence type="ECO:0000313" key="1">
    <source>
        <dbReference type="EMBL" id="RNA20507.1"/>
    </source>
</evidence>
<dbReference type="AlphaFoldDB" id="A0A3M7RAF5"/>
<reference evidence="1 2" key="1">
    <citation type="journal article" date="2018" name="Sci. Rep.">
        <title>Genomic signatures of local adaptation to the degree of environmental predictability in rotifers.</title>
        <authorList>
            <person name="Franch-Gras L."/>
            <person name="Hahn C."/>
            <person name="Garcia-Roger E.M."/>
            <person name="Carmona M.J."/>
            <person name="Serra M."/>
            <person name="Gomez A."/>
        </authorList>
    </citation>
    <scope>NUCLEOTIDE SEQUENCE [LARGE SCALE GENOMIC DNA]</scope>
    <source>
        <strain evidence="1">HYR1</strain>
    </source>
</reference>